<feature type="transmembrane region" description="Helical" evidence="2">
    <location>
        <begin position="12"/>
        <end position="30"/>
    </location>
</feature>
<dbReference type="SUPFAM" id="SSF74653">
    <property type="entry name" value="TolA/TonB C-terminal domain"/>
    <property type="match status" value="1"/>
</dbReference>
<feature type="compositionally biased region" description="Pro residues" evidence="1">
    <location>
        <begin position="51"/>
        <end position="62"/>
    </location>
</feature>
<dbReference type="eggNOG" id="COG0810">
    <property type="taxonomic scope" value="Bacteria"/>
</dbReference>
<name>H8GMN7_METAL</name>
<feature type="compositionally biased region" description="Basic and acidic residues" evidence="1">
    <location>
        <begin position="63"/>
        <end position="76"/>
    </location>
</feature>
<evidence type="ECO:0000313" key="4">
    <source>
        <dbReference type="Proteomes" id="UP000005090"/>
    </source>
</evidence>
<dbReference type="RefSeq" id="WP_005369163.1">
    <property type="nucleotide sequence ID" value="NZ_CM001475.1"/>
</dbReference>
<dbReference type="Pfam" id="PF13103">
    <property type="entry name" value="TonB_2"/>
    <property type="match status" value="1"/>
</dbReference>
<feature type="region of interest" description="Disordered" evidence="1">
    <location>
        <begin position="44"/>
        <end position="113"/>
    </location>
</feature>
<keyword evidence="2" id="KW-1133">Transmembrane helix</keyword>
<gene>
    <name evidence="3" type="ORF">Metal_0423</name>
</gene>
<protein>
    <submittedName>
        <fullName evidence="3">Periplasmic protein TonB</fullName>
    </submittedName>
</protein>
<evidence type="ECO:0000256" key="2">
    <source>
        <dbReference type="SAM" id="Phobius"/>
    </source>
</evidence>
<evidence type="ECO:0000313" key="3">
    <source>
        <dbReference type="EMBL" id="EIC28277.1"/>
    </source>
</evidence>
<feature type="compositionally biased region" description="Acidic residues" evidence="1">
    <location>
        <begin position="77"/>
        <end position="91"/>
    </location>
</feature>
<dbReference type="EMBL" id="CM001475">
    <property type="protein sequence ID" value="EIC28277.1"/>
    <property type="molecule type" value="Genomic_DNA"/>
</dbReference>
<feature type="compositionally biased region" description="Gly residues" evidence="1">
    <location>
        <begin position="102"/>
        <end position="113"/>
    </location>
</feature>
<keyword evidence="2" id="KW-0472">Membrane</keyword>
<dbReference type="AlphaFoldDB" id="H8GMN7"/>
<keyword evidence="4" id="KW-1185">Reference proteome</keyword>
<accession>H8GMN7</accession>
<reference evidence="3 4" key="1">
    <citation type="journal article" date="2013" name="Genome Announc.">
        <title>Genome Sequence of the Obligate Gammaproteobacterial Methanotroph Methylomicrobium album Strain BG8.</title>
        <authorList>
            <person name="Kits K.D."/>
            <person name="Kalyuzhnaya M.G."/>
            <person name="Klotz M.G."/>
            <person name="Jetten M.S."/>
            <person name="Op den Camp H.J."/>
            <person name="Vuilleumier S."/>
            <person name="Bringel F."/>
            <person name="Dispirito A.A."/>
            <person name="Murrell J.C."/>
            <person name="Bruce D."/>
            <person name="Cheng J.F."/>
            <person name="Copeland A."/>
            <person name="Goodwin L."/>
            <person name="Hauser L."/>
            <person name="Lajus A."/>
            <person name="Land M.L."/>
            <person name="Lapidus A."/>
            <person name="Lucas S."/>
            <person name="Medigue C."/>
            <person name="Pitluck S."/>
            <person name="Woyke T."/>
            <person name="Zeytun A."/>
            <person name="Stein L.Y."/>
        </authorList>
    </citation>
    <scope>NUCLEOTIDE SEQUENCE [LARGE SCALE GENOMIC DNA]</scope>
    <source>
        <strain evidence="3 4">BG8</strain>
    </source>
</reference>
<keyword evidence="2" id="KW-0812">Transmembrane</keyword>
<proteinExistence type="predicted"/>
<dbReference type="HOGENOM" id="CLU_090651_1_1_6"/>
<dbReference type="STRING" id="686340.Metal_0423"/>
<sequence>MDSRKQWLKRLPMIIGGVLALLIAVGVYWIQGLFEKPLQPKKQIQQITVIQPPPPPPPPPEQKPPEPEPEPEKVPEPEPEEEPPPEPDEAEQPPGEELGVDAEGGAGSDGFGLVGKKGGRGLLGGSGGSAILWYGGQVKRRLEGEIQTLLAGSPAGKAAYSVLLNVWVGADGRVSRAELASGSGKSDIDQSIRSALPKLRFALSKAPPENMPQPLKIKVTSRI</sequence>
<dbReference type="Proteomes" id="UP000005090">
    <property type="component" value="Chromosome"/>
</dbReference>
<organism evidence="3 4">
    <name type="scientific">Methylomicrobium album BG8</name>
    <dbReference type="NCBI Taxonomy" id="686340"/>
    <lineage>
        <taxon>Bacteria</taxon>
        <taxon>Pseudomonadati</taxon>
        <taxon>Pseudomonadota</taxon>
        <taxon>Gammaproteobacteria</taxon>
        <taxon>Methylococcales</taxon>
        <taxon>Methylococcaceae</taxon>
        <taxon>Methylomicrobium</taxon>
    </lineage>
</organism>
<evidence type="ECO:0000256" key="1">
    <source>
        <dbReference type="SAM" id="MobiDB-lite"/>
    </source>
</evidence>